<feature type="region of interest" description="Disordered" evidence="1">
    <location>
        <begin position="64"/>
        <end position="109"/>
    </location>
</feature>
<proteinExistence type="predicted"/>
<gene>
    <name evidence="2" type="ORF">R3P38DRAFT_2809105</name>
</gene>
<comment type="caution">
    <text evidence="2">The sequence shown here is derived from an EMBL/GenBank/DDBJ whole genome shotgun (WGS) entry which is preliminary data.</text>
</comment>
<evidence type="ECO:0000313" key="2">
    <source>
        <dbReference type="EMBL" id="KAK6980487.1"/>
    </source>
</evidence>
<dbReference type="EMBL" id="JAWWNJ010000159">
    <property type="protein sequence ID" value="KAK6980487.1"/>
    <property type="molecule type" value="Genomic_DNA"/>
</dbReference>
<protein>
    <submittedName>
        <fullName evidence="2">Uncharacterized protein</fullName>
    </submittedName>
</protein>
<sequence length="109" mass="12427">MSRSAFRWEWRTASRSAAQPTARQRDRVAARRGQVNAKHEKKHSEKEILAVCCRRLDGIIRIKKRRGRDHKGSPASTARSILLIRRTPKPTKDSGHMGGFLEKPGFPID</sequence>
<organism evidence="2 3">
    <name type="scientific">Favolaschia claudopus</name>
    <dbReference type="NCBI Taxonomy" id="2862362"/>
    <lineage>
        <taxon>Eukaryota</taxon>
        <taxon>Fungi</taxon>
        <taxon>Dikarya</taxon>
        <taxon>Basidiomycota</taxon>
        <taxon>Agaricomycotina</taxon>
        <taxon>Agaricomycetes</taxon>
        <taxon>Agaricomycetidae</taxon>
        <taxon>Agaricales</taxon>
        <taxon>Marasmiineae</taxon>
        <taxon>Mycenaceae</taxon>
        <taxon>Favolaschia</taxon>
    </lineage>
</organism>
<evidence type="ECO:0000313" key="3">
    <source>
        <dbReference type="Proteomes" id="UP001362999"/>
    </source>
</evidence>
<evidence type="ECO:0000256" key="1">
    <source>
        <dbReference type="SAM" id="MobiDB-lite"/>
    </source>
</evidence>
<reference evidence="2 3" key="1">
    <citation type="journal article" date="2024" name="J Genomics">
        <title>Draft genome sequencing and assembly of Favolaschia claudopus CIRM-BRFM 2984 isolated from oak limbs.</title>
        <authorList>
            <person name="Navarro D."/>
            <person name="Drula E."/>
            <person name="Chaduli D."/>
            <person name="Cazenave R."/>
            <person name="Ahrendt S."/>
            <person name="Wang J."/>
            <person name="Lipzen A."/>
            <person name="Daum C."/>
            <person name="Barry K."/>
            <person name="Grigoriev I.V."/>
            <person name="Favel A."/>
            <person name="Rosso M.N."/>
            <person name="Martin F."/>
        </authorList>
    </citation>
    <scope>NUCLEOTIDE SEQUENCE [LARGE SCALE GENOMIC DNA]</scope>
    <source>
        <strain evidence="2 3">CIRM-BRFM 2984</strain>
    </source>
</reference>
<name>A0AAV9ZDD9_9AGAR</name>
<keyword evidence="3" id="KW-1185">Reference proteome</keyword>
<dbReference type="Proteomes" id="UP001362999">
    <property type="component" value="Unassembled WGS sequence"/>
</dbReference>
<accession>A0AAV9ZDD9</accession>
<dbReference type="AlphaFoldDB" id="A0AAV9ZDD9"/>